<accession>A0A934U0I9</accession>
<feature type="transmembrane region" description="Helical" evidence="7">
    <location>
        <begin position="383"/>
        <end position="405"/>
    </location>
</feature>
<dbReference type="InterPro" id="IPR010290">
    <property type="entry name" value="TM_effector"/>
</dbReference>
<evidence type="ECO:0000256" key="3">
    <source>
        <dbReference type="ARBA" id="ARBA00022475"/>
    </source>
</evidence>
<evidence type="ECO:0000256" key="1">
    <source>
        <dbReference type="ARBA" id="ARBA00004651"/>
    </source>
</evidence>
<gene>
    <name evidence="8" type="ORF">JJB11_25470</name>
</gene>
<dbReference type="RefSeq" id="WP_201178084.1">
    <property type="nucleotide sequence ID" value="NZ_JAEPWM010000021.1"/>
</dbReference>
<name>A0A934U0I9_9BURK</name>
<dbReference type="PANTHER" id="PTHR23513:SF9">
    <property type="entry name" value="ENTEROBACTIN EXPORTER ENTS"/>
    <property type="match status" value="1"/>
</dbReference>
<feature type="transmembrane region" description="Helical" evidence="7">
    <location>
        <begin position="271"/>
        <end position="288"/>
    </location>
</feature>
<keyword evidence="5 7" id="KW-1133">Transmembrane helix</keyword>
<sequence length="423" mass="44763">MIASHAFDARALPAALTDDVRTLFAQREFLRLWAGRVLAGGATQMMMVALAWQMYELTGSAWDLGLVGLLQFVPVLLFTLPAGHVADRYHRGRIIACTQALQMAVAVLLWRATSSHGLSRDLLFAASMLLGTARTFQMPAQQSLVPSLVPGAMLSRATAMSSAGNQVAVIGGPALAGLLFIGSGTVVYGTAALLIAAALVFVLRVQDRRGVQRREPATLRSVLAGAHFIWLRKPLLGAVSLDLMAVLFGGATALLPIYAKDILHVGPQGLGALRAAPAVGALLCSVLLTRHPIRQRVGRWLLLSVAFYGLCMLAFGLSRVFPLSLAVLALSGGADMVSVVVRQTLVQLDTPDAMRGRVGAVNSMFIGASNQLGEFESGATAAWFGPVGSVVLGGCATLLVVASWWRLFPGLAARRTFEEADRA</sequence>
<reference evidence="8" key="2">
    <citation type="submission" date="2021-01" db="EMBL/GenBank/DDBJ databases">
        <authorList>
            <person name="Kang M."/>
        </authorList>
    </citation>
    <scope>NUCLEOTIDE SEQUENCE</scope>
    <source>
        <strain evidence="8">KACC 17527</strain>
    </source>
</reference>
<dbReference type="Pfam" id="PF05977">
    <property type="entry name" value="MFS_3"/>
    <property type="match status" value="1"/>
</dbReference>
<dbReference type="InterPro" id="IPR036259">
    <property type="entry name" value="MFS_trans_sf"/>
</dbReference>
<evidence type="ECO:0000256" key="6">
    <source>
        <dbReference type="ARBA" id="ARBA00023136"/>
    </source>
</evidence>
<dbReference type="AlphaFoldDB" id="A0A934U0I9"/>
<protein>
    <submittedName>
        <fullName evidence="8">MFS transporter</fullName>
    </submittedName>
</protein>
<feature type="transmembrane region" description="Helical" evidence="7">
    <location>
        <begin position="186"/>
        <end position="205"/>
    </location>
</feature>
<evidence type="ECO:0000256" key="5">
    <source>
        <dbReference type="ARBA" id="ARBA00022989"/>
    </source>
</evidence>
<evidence type="ECO:0000256" key="2">
    <source>
        <dbReference type="ARBA" id="ARBA00022448"/>
    </source>
</evidence>
<dbReference type="Proteomes" id="UP000630528">
    <property type="component" value="Unassembled WGS sequence"/>
</dbReference>
<keyword evidence="6 7" id="KW-0472">Membrane</keyword>
<reference evidence="8" key="1">
    <citation type="journal article" date="2012" name="J. Microbiol. Biotechnol.">
        <title>Ramlibacter ginsenosidimutans sp. nov., with ginsenoside-converting activity.</title>
        <authorList>
            <person name="Wang L."/>
            <person name="An D.S."/>
            <person name="Kim S.G."/>
            <person name="Jin F.X."/>
            <person name="Kim S.C."/>
            <person name="Lee S.T."/>
            <person name="Im W.T."/>
        </authorList>
    </citation>
    <scope>NUCLEOTIDE SEQUENCE</scope>
    <source>
        <strain evidence="8">KACC 17527</strain>
    </source>
</reference>
<organism evidence="8 9">
    <name type="scientific">Ramlibacter ginsenosidimutans</name>
    <dbReference type="NCBI Taxonomy" id="502333"/>
    <lineage>
        <taxon>Bacteria</taxon>
        <taxon>Pseudomonadati</taxon>
        <taxon>Pseudomonadota</taxon>
        <taxon>Betaproteobacteria</taxon>
        <taxon>Burkholderiales</taxon>
        <taxon>Comamonadaceae</taxon>
        <taxon>Ramlibacter</taxon>
    </lineage>
</organism>
<dbReference type="Gene3D" id="1.20.1250.20">
    <property type="entry name" value="MFS general substrate transporter like domains"/>
    <property type="match status" value="1"/>
</dbReference>
<keyword evidence="2" id="KW-0813">Transport</keyword>
<feature type="transmembrane region" description="Helical" evidence="7">
    <location>
        <begin position="61"/>
        <end position="82"/>
    </location>
</feature>
<feature type="transmembrane region" description="Helical" evidence="7">
    <location>
        <begin position="157"/>
        <end position="180"/>
    </location>
</feature>
<evidence type="ECO:0000256" key="7">
    <source>
        <dbReference type="SAM" id="Phobius"/>
    </source>
</evidence>
<feature type="transmembrane region" description="Helical" evidence="7">
    <location>
        <begin position="33"/>
        <end position="55"/>
    </location>
</feature>
<evidence type="ECO:0000256" key="4">
    <source>
        <dbReference type="ARBA" id="ARBA00022692"/>
    </source>
</evidence>
<keyword evidence="4 7" id="KW-0812">Transmembrane</keyword>
<comment type="subcellular location">
    <subcellularLocation>
        <location evidence="1">Cell membrane</location>
        <topology evidence="1">Multi-pass membrane protein</topology>
    </subcellularLocation>
</comment>
<keyword evidence="3" id="KW-1003">Cell membrane</keyword>
<evidence type="ECO:0000313" key="9">
    <source>
        <dbReference type="Proteomes" id="UP000630528"/>
    </source>
</evidence>
<dbReference type="SUPFAM" id="SSF103473">
    <property type="entry name" value="MFS general substrate transporter"/>
    <property type="match status" value="1"/>
</dbReference>
<dbReference type="PANTHER" id="PTHR23513">
    <property type="entry name" value="INTEGRAL MEMBRANE EFFLUX PROTEIN-RELATED"/>
    <property type="match status" value="1"/>
</dbReference>
<dbReference type="EMBL" id="JAEPWM010000021">
    <property type="protein sequence ID" value="MBK6009462.1"/>
    <property type="molecule type" value="Genomic_DNA"/>
</dbReference>
<dbReference type="GO" id="GO:0005886">
    <property type="term" value="C:plasma membrane"/>
    <property type="evidence" value="ECO:0007669"/>
    <property type="project" value="UniProtKB-SubCell"/>
</dbReference>
<feature type="transmembrane region" description="Helical" evidence="7">
    <location>
        <begin position="300"/>
        <end position="321"/>
    </location>
</feature>
<dbReference type="CDD" id="cd06173">
    <property type="entry name" value="MFS_MefA_like"/>
    <property type="match status" value="1"/>
</dbReference>
<proteinExistence type="predicted"/>
<feature type="transmembrane region" description="Helical" evidence="7">
    <location>
        <begin position="235"/>
        <end position="259"/>
    </location>
</feature>
<evidence type="ECO:0000313" key="8">
    <source>
        <dbReference type="EMBL" id="MBK6009462.1"/>
    </source>
</evidence>
<keyword evidence="9" id="KW-1185">Reference proteome</keyword>
<comment type="caution">
    <text evidence="8">The sequence shown here is derived from an EMBL/GenBank/DDBJ whole genome shotgun (WGS) entry which is preliminary data.</text>
</comment>